<name>A0A7W9SG91_9FIRM</name>
<protein>
    <submittedName>
        <fullName evidence="3">O-6-methylguanine DNA methyltransferase</fullName>
    </submittedName>
</protein>
<keyword evidence="1" id="KW-0227">DNA damage</keyword>
<evidence type="ECO:0000313" key="4">
    <source>
        <dbReference type="Proteomes" id="UP000522163"/>
    </source>
</evidence>
<dbReference type="EMBL" id="JACHHH010000008">
    <property type="protein sequence ID" value="MBB6041624.1"/>
    <property type="molecule type" value="Genomic_DNA"/>
</dbReference>
<dbReference type="GO" id="GO:0008168">
    <property type="term" value="F:methyltransferase activity"/>
    <property type="evidence" value="ECO:0007669"/>
    <property type="project" value="UniProtKB-KW"/>
</dbReference>
<organism evidence="3 4">
    <name type="scientific">Oribacterium sinus</name>
    <dbReference type="NCBI Taxonomy" id="237576"/>
    <lineage>
        <taxon>Bacteria</taxon>
        <taxon>Bacillati</taxon>
        <taxon>Bacillota</taxon>
        <taxon>Clostridia</taxon>
        <taxon>Lachnospirales</taxon>
        <taxon>Lachnospiraceae</taxon>
        <taxon>Oribacterium</taxon>
    </lineage>
</organism>
<proteinExistence type="predicted"/>
<keyword evidence="3" id="KW-0489">Methyltransferase</keyword>
<dbReference type="PANTHER" id="PTHR42942:SF1">
    <property type="entry name" value="ALKYLTRANSFERASE-LIKE PROTEIN 1"/>
    <property type="match status" value="1"/>
</dbReference>
<dbReference type="InterPro" id="IPR036217">
    <property type="entry name" value="MethylDNA_cys_MeTrfase_DNAb"/>
</dbReference>
<feature type="domain" description="Methylated-DNA-[protein]-cysteine S-methyltransferase DNA binding" evidence="2">
    <location>
        <begin position="112"/>
        <end position="192"/>
    </location>
</feature>
<evidence type="ECO:0000256" key="1">
    <source>
        <dbReference type="ARBA" id="ARBA00022763"/>
    </source>
</evidence>
<dbReference type="CDD" id="cd06445">
    <property type="entry name" value="ATase"/>
    <property type="match status" value="1"/>
</dbReference>
<comment type="caution">
    <text evidence="3">The sequence shown here is derived from an EMBL/GenBank/DDBJ whole genome shotgun (WGS) entry which is preliminary data.</text>
</comment>
<evidence type="ECO:0000313" key="3">
    <source>
        <dbReference type="EMBL" id="MBB6041624.1"/>
    </source>
</evidence>
<dbReference type="Proteomes" id="UP000522163">
    <property type="component" value="Unassembled WGS sequence"/>
</dbReference>
<dbReference type="NCBIfam" id="TIGR00589">
    <property type="entry name" value="ogt"/>
    <property type="match status" value="1"/>
</dbReference>
<dbReference type="RefSeq" id="WP_183684223.1">
    <property type="nucleotide sequence ID" value="NZ_JACHHH010000008.1"/>
</dbReference>
<dbReference type="InterPro" id="IPR038056">
    <property type="entry name" value="YjbR-like_sf"/>
</dbReference>
<dbReference type="Pfam" id="PF04237">
    <property type="entry name" value="YjbR"/>
    <property type="match status" value="1"/>
</dbReference>
<evidence type="ECO:0000259" key="2">
    <source>
        <dbReference type="Pfam" id="PF01035"/>
    </source>
</evidence>
<dbReference type="InterPro" id="IPR014048">
    <property type="entry name" value="MethylDNA_cys_MeTrfase_DNA-bd"/>
</dbReference>
<dbReference type="SUPFAM" id="SSF46767">
    <property type="entry name" value="Methylated DNA-protein cysteine methyltransferase, C-terminal domain"/>
    <property type="match status" value="1"/>
</dbReference>
<reference evidence="3 4" key="1">
    <citation type="submission" date="2020-08" db="EMBL/GenBank/DDBJ databases">
        <title>Genomic Encyclopedia of Type Strains, Phase IV (KMG-IV): sequencing the most valuable type-strain genomes for metagenomic binning, comparative biology and taxonomic classification.</title>
        <authorList>
            <person name="Goeker M."/>
        </authorList>
    </citation>
    <scope>NUCLEOTIDE SEQUENCE [LARGE SCALE GENOMIC DNA]</scope>
    <source>
        <strain evidence="3 4">DSM 17245</strain>
    </source>
</reference>
<sequence>MKTKEEAIAFGLSFPDSYADHPFRTADWELIRFQENKKAFLLIYERNGFVNLNVKVHPEWRDFWRRVYPAVQPAYHQNKEHWNSIVLDGSIPEEELKRMISESYALISDSPTKRIYEAVKKIPKGRVATYAEVAEMAGNKKMSRAVGNALHKNPDPENIPCFRVVNSKGELAPAFAFGGEDEQRKRLEEDGVEVKDGKVDLKKFGIGKDKVQIKIETKTEK</sequence>
<dbReference type="InterPro" id="IPR058532">
    <property type="entry name" value="YjbR/MT2646/Rv2570-like"/>
</dbReference>
<dbReference type="SUPFAM" id="SSF142906">
    <property type="entry name" value="YjbR-like"/>
    <property type="match status" value="1"/>
</dbReference>
<dbReference type="GO" id="GO:0032259">
    <property type="term" value="P:methylation"/>
    <property type="evidence" value="ECO:0007669"/>
    <property type="project" value="UniProtKB-KW"/>
</dbReference>
<dbReference type="InterPro" id="IPR036388">
    <property type="entry name" value="WH-like_DNA-bd_sf"/>
</dbReference>
<dbReference type="Gene3D" id="3.90.1150.30">
    <property type="match status" value="1"/>
</dbReference>
<dbReference type="InterPro" id="IPR052520">
    <property type="entry name" value="ATL_DNA_repair"/>
</dbReference>
<dbReference type="Gene3D" id="1.10.10.10">
    <property type="entry name" value="Winged helix-like DNA-binding domain superfamily/Winged helix DNA-binding domain"/>
    <property type="match status" value="1"/>
</dbReference>
<dbReference type="AlphaFoldDB" id="A0A7W9SG91"/>
<dbReference type="Pfam" id="PF01035">
    <property type="entry name" value="DNA_binding_1"/>
    <property type="match status" value="1"/>
</dbReference>
<accession>A0A7W9SG91</accession>
<dbReference type="PANTHER" id="PTHR42942">
    <property type="entry name" value="6-O-METHYLGUANINE DNA METHYLTRANSFERASE"/>
    <property type="match status" value="1"/>
</dbReference>
<dbReference type="GeneID" id="85015151"/>
<gene>
    <name evidence="3" type="ORF">HNQ46_001614</name>
</gene>
<keyword evidence="3" id="KW-0808">Transferase</keyword>
<dbReference type="GO" id="GO:0006281">
    <property type="term" value="P:DNA repair"/>
    <property type="evidence" value="ECO:0007669"/>
    <property type="project" value="InterPro"/>
</dbReference>